<proteinExistence type="predicted"/>
<dbReference type="AlphaFoldDB" id="A0A1I4LW01"/>
<organism evidence="1 2">
    <name type="scientific">Marinobacter zhejiangensis</name>
    <dbReference type="NCBI Taxonomy" id="488535"/>
    <lineage>
        <taxon>Bacteria</taxon>
        <taxon>Pseudomonadati</taxon>
        <taxon>Pseudomonadota</taxon>
        <taxon>Gammaproteobacteria</taxon>
        <taxon>Pseudomonadales</taxon>
        <taxon>Marinobacteraceae</taxon>
        <taxon>Marinobacter</taxon>
    </lineage>
</organism>
<protein>
    <submittedName>
        <fullName evidence="1">Uncharacterized protein</fullName>
    </submittedName>
</protein>
<gene>
    <name evidence="1" type="ORF">SAMN04487963_0693</name>
</gene>
<evidence type="ECO:0000313" key="1">
    <source>
        <dbReference type="EMBL" id="SFL95079.1"/>
    </source>
</evidence>
<dbReference type="EMBL" id="FOUE01000001">
    <property type="protein sequence ID" value="SFL95079.1"/>
    <property type="molecule type" value="Genomic_DNA"/>
</dbReference>
<name>A0A1I4LW01_9GAMM</name>
<sequence length="1182" mass="137319">MDQFDKAKIIHFDRHNTDSIRQALQHYQQLLDDEQAFAGDEFYRHFDVAFMDTSGGEPVLLKPNEVRYGELVVDAVSLTPDGPFTMDELCSRDDYYLSEPVLFALALEHDCLKDDVRNTAQAIVNHARRCNDTNDMWLDDMRVFGAEALYVMARLDSPDAVYLAQFFIPYWDDEHCTGYENMLFSLIRHYGWCDDMIKAFVWCDSEAFRFGFYGCSWESSKAQYQPLGDYLKANPDVYPRFQQLIRERFAAQPMLAQYDDEDDLEKANPVLWIYRTLFPEFANPDEADEEALLGQLFIHDTLENEAMDLQDLVQGALGRPLMTISEKARRKQAEYEAYEDRQLKLQRFLGGINMVNEFLRSFEEGQALIHYTRTGEGRDVLERLPDINLWSYSKTHAPTLYDVIDSACWNRGSHDNLLENLHEVLEYPAHDLLHKGEYLETEFENGMISRVRVIPDQDRVRDVINAGIMVRIVEIFHHLLGKQPLSEEVCALLTEHEDYHPVLTREGFLARFDPDGNVPAQEDSSLSRREQRQLAEALGEFEDMDEHIHRDLLEQVNASFTRRELIDFNYWPEPSLGTDCLAAYLLYKDFHNRVGDAHTQALHSRLQDGVFQRALTLMLRRAEVPGEGRDESVGFSPEDMVQIRNYFTEAEAELDQAAMIALLNQHLHRDDVCRRADRYFPKLGEQQISYHFLCDFDDDYQRVVLICFWLKQLPLPEGPIAGRLWQMLVAMAPTKVIRHLSRLYSIDDYRVEFEDVLQEIEFYELMNRHGIDQAYTDAFQVERLRYNSERIGAYHGLVERIGDLANDDRSMFGAADRRRAEALLRGIEHIPESIRIDYLNHGALLFPEQGFLGEQHFRRALDIFIQLNSHGREEVLAQHFRSALLYKGTREPLPKSLQLPVRLAGPEALQLFSCEDFDWIDATLLQRQGDELVLLRGEWQDVPTAEQLGQSGHLIVFDDSIEGATLLESLDSLPPRQERDQRLSNDLWAYLNGDMSYDDIAVRFHACLSPELDPDLDEFRTYTLAQFLWCIDAERRERLVRLLANHSYSGYKVIHGEVKAGYLDQQVREGKMDLMARLDESEDDHESAAFNWLMSWLRELPINRLHLVLFAIDYPYWETERFLEDMANSGELKPLLAQINADKRATLVDILGRRSLSGHLLAVFDNDRSRQVKDRVKAVRGY</sequence>
<keyword evidence="2" id="KW-1185">Reference proteome</keyword>
<dbReference type="RefSeq" id="WP_092020478.1">
    <property type="nucleotide sequence ID" value="NZ_FOUE01000001.1"/>
</dbReference>
<accession>A0A1I4LW01</accession>
<dbReference type="OrthoDB" id="5826322at2"/>
<evidence type="ECO:0000313" key="2">
    <source>
        <dbReference type="Proteomes" id="UP000198519"/>
    </source>
</evidence>
<reference evidence="2" key="1">
    <citation type="submission" date="2016-10" db="EMBL/GenBank/DDBJ databases">
        <authorList>
            <person name="Varghese N."/>
            <person name="Submissions S."/>
        </authorList>
    </citation>
    <scope>NUCLEOTIDE SEQUENCE [LARGE SCALE GENOMIC DNA]</scope>
    <source>
        <strain evidence="2">CGMCC 1.7061</strain>
    </source>
</reference>
<dbReference type="Proteomes" id="UP000198519">
    <property type="component" value="Unassembled WGS sequence"/>
</dbReference>
<dbReference type="STRING" id="488535.SAMN04487963_0693"/>